<keyword evidence="2" id="KW-1185">Reference proteome</keyword>
<gene>
    <name evidence="1" type="ORF">O6H91_16G068700</name>
</gene>
<comment type="caution">
    <text evidence="1">The sequence shown here is derived from an EMBL/GenBank/DDBJ whole genome shotgun (WGS) entry which is preliminary data.</text>
</comment>
<name>A0ACC2BDF4_DIPCM</name>
<sequence length="560" mass="63023">MNLMSLPSISCSSSSSSPSQFSSHSIRSNSAIHSSLQPFYHRSLSLRLSLSLKPQQLHRIRSAATHVVASAIADVQKIDRSSNSLAEDAVLPISQTENSEDRRKFDWNSHWYPVAIAANLDKRLPHAATIMGHDLVVWWDRIGGTWQVFKDKCPHRLAPLSEGRISEEGHLQCSYHGWKFSPCSGSCSFIPQAPADGPKVHTSKRACATPYPSLEQQGLVWFWPDPKEEARSLAASRLPPKVAELDDPSFTHQWIMRDMPFGFEVLIENLMDPSHVPFAHHKLQGDRNKANPIALTVGKVEPSGFEGQQERGNVSFIAPCFFIYGGSLDKTGTKTMQSEASKESQENHALEKKKKQVLLVFWCLPISPGKSRLIWNFPRNFGLWLNNVIPTWLNHLQRMLVLDSDMYLLHCMENKIQEAGTWETVCYLPTLADTFVIAFRSWLRLYGGHPEWGSKQLSNTLPPTTSKEQLMDRYSSHVKQCPDCMNALNFLRGAEVFMQALSIASVAILAIASLKPMPIINASSVNIGCFAVFCCVASRMIPHFIQKNYFFHDYIHAHVK</sequence>
<evidence type="ECO:0000313" key="2">
    <source>
        <dbReference type="Proteomes" id="UP001162992"/>
    </source>
</evidence>
<organism evidence="1 2">
    <name type="scientific">Diphasiastrum complanatum</name>
    <name type="common">Issler's clubmoss</name>
    <name type="synonym">Lycopodium complanatum</name>
    <dbReference type="NCBI Taxonomy" id="34168"/>
    <lineage>
        <taxon>Eukaryota</taxon>
        <taxon>Viridiplantae</taxon>
        <taxon>Streptophyta</taxon>
        <taxon>Embryophyta</taxon>
        <taxon>Tracheophyta</taxon>
        <taxon>Lycopodiopsida</taxon>
        <taxon>Lycopodiales</taxon>
        <taxon>Lycopodiaceae</taxon>
        <taxon>Lycopodioideae</taxon>
        <taxon>Diphasiastrum</taxon>
    </lineage>
</organism>
<evidence type="ECO:0000313" key="1">
    <source>
        <dbReference type="EMBL" id="KAJ7527738.1"/>
    </source>
</evidence>
<dbReference type="EMBL" id="CM055107">
    <property type="protein sequence ID" value="KAJ7527738.1"/>
    <property type="molecule type" value="Genomic_DNA"/>
</dbReference>
<reference evidence="2" key="1">
    <citation type="journal article" date="2024" name="Proc. Natl. Acad. Sci. U.S.A.">
        <title>Extraordinary preservation of gene collinearity over three hundred million years revealed in homosporous lycophytes.</title>
        <authorList>
            <person name="Li C."/>
            <person name="Wickell D."/>
            <person name="Kuo L.Y."/>
            <person name="Chen X."/>
            <person name="Nie B."/>
            <person name="Liao X."/>
            <person name="Peng D."/>
            <person name="Ji J."/>
            <person name="Jenkins J."/>
            <person name="Williams M."/>
            <person name="Shu S."/>
            <person name="Plott C."/>
            <person name="Barry K."/>
            <person name="Rajasekar S."/>
            <person name="Grimwood J."/>
            <person name="Han X."/>
            <person name="Sun S."/>
            <person name="Hou Z."/>
            <person name="He W."/>
            <person name="Dai G."/>
            <person name="Sun C."/>
            <person name="Schmutz J."/>
            <person name="Leebens-Mack J.H."/>
            <person name="Li F.W."/>
            <person name="Wang L."/>
        </authorList>
    </citation>
    <scope>NUCLEOTIDE SEQUENCE [LARGE SCALE GENOMIC DNA]</scope>
    <source>
        <strain evidence="2">cv. PW_Plant_1</strain>
    </source>
</reference>
<dbReference type="Proteomes" id="UP001162992">
    <property type="component" value="Chromosome 16"/>
</dbReference>
<proteinExistence type="predicted"/>
<accession>A0ACC2BDF4</accession>
<protein>
    <submittedName>
        <fullName evidence="1">Uncharacterized protein</fullName>
    </submittedName>
</protein>